<keyword evidence="1 6" id="KW-0963">Cytoplasm</keyword>
<dbReference type="PIRSF" id="PIRSF003078">
    <property type="entry name" value="GidB"/>
    <property type="match status" value="1"/>
</dbReference>
<evidence type="ECO:0000256" key="5">
    <source>
        <dbReference type="ARBA" id="ARBA00022691"/>
    </source>
</evidence>
<evidence type="ECO:0000256" key="1">
    <source>
        <dbReference type="ARBA" id="ARBA00022490"/>
    </source>
</evidence>
<dbReference type="EMBL" id="CP007029">
    <property type="protein sequence ID" value="AHE99700.1"/>
    <property type="molecule type" value="Genomic_DNA"/>
</dbReference>
<feature type="binding site" evidence="6">
    <location>
        <position position="80"/>
    </location>
    <ligand>
        <name>S-adenosyl-L-methionine</name>
        <dbReference type="ChEBI" id="CHEBI:59789"/>
    </ligand>
</feature>
<gene>
    <name evidence="6" type="primary">rsmG</name>
    <name evidence="7" type="ORF">THITH_16965</name>
</gene>
<name>W0DS91_9GAMM</name>
<keyword evidence="4 6" id="KW-0808">Transferase</keyword>
<evidence type="ECO:0000256" key="6">
    <source>
        <dbReference type="HAMAP-Rule" id="MF_00074"/>
    </source>
</evidence>
<evidence type="ECO:0000256" key="4">
    <source>
        <dbReference type="ARBA" id="ARBA00022679"/>
    </source>
</evidence>
<comment type="similarity">
    <text evidence="6">Belongs to the methyltransferase superfamily. RNA methyltransferase RsmG family.</text>
</comment>
<dbReference type="Proteomes" id="UP000005289">
    <property type="component" value="Chromosome"/>
</dbReference>
<dbReference type="InterPro" id="IPR003682">
    <property type="entry name" value="rRNA_ssu_MeTfrase_G"/>
</dbReference>
<protein>
    <recommendedName>
        <fullName evidence="6">Ribosomal RNA small subunit methyltransferase G</fullName>
        <ecNumber evidence="6">2.1.1.170</ecNumber>
    </recommendedName>
    <alternativeName>
        <fullName evidence="6">16S rRNA 7-methylguanosine methyltransferase</fullName>
        <shortName evidence="6">16S rRNA m7G methyltransferase</shortName>
    </alternativeName>
</protein>
<comment type="subcellular location">
    <subcellularLocation>
        <location evidence="6">Cytoplasm</location>
    </subcellularLocation>
</comment>
<keyword evidence="8" id="KW-1185">Reference proteome</keyword>
<evidence type="ECO:0000256" key="2">
    <source>
        <dbReference type="ARBA" id="ARBA00022552"/>
    </source>
</evidence>
<dbReference type="Pfam" id="PF02527">
    <property type="entry name" value="GidB"/>
    <property type="match status" value="1"/>
</dbReference>
<dbReference type="Gene3D" id="3.40.50.150">
    <property type="entry name" value="Vaccinia Virus protein VP39"/>
    <property type="match status" value="1"/>
</dbReference>
<dbReference type="HAMAP" id="MF_00074">
    <property type="entry name" value="16SrRNA_methyltr_G"/>
    <property type="match status" value="1"/>
</dbReference>
<keyword evidence="3 6" id="KW-0489">Methyltransferase</keyword>
<reference evidence="7 8" key="1">
    <citation type="submission" date="2013-12" db="EMBL/GenBank/DDBJ databases">
        <authorList>
            <consortium name="DOE Joint Genome Institute"/>
            <person name="Muyzer G."/>
            <person name="Huntemann M."/>
            <person name="Han J."/>
            <person name="Chen A."/>
            <person name="Kyrpides N."/>
            <person name="Mavromatis K."/>
            <person name="Markowitz V."/>
            <person name="Palaniappan K."/>
            <person name="Ivanova N."/>
            <person name="Schaumberg A."/>
            <person name="Pati A."/>
            <person name="Liolios K."/>
            <person name="Nordberg H.P."/>
            <person name="Cantor M.N."/>
            <person name="Hua S.X."/>
            <person name="Woyke T."/>
        </authorList>
    </citation>
    <scope>NUCLEOTIDE SEQUENCE [LARGE SCALE GENOMIC DNA]</scope>
    <source>
        <strain evidence="7 8">ARh 1</strain>
    </source>
</reference>
<evidence type="ECO:0000313" key="7">
    <source>
        <dbReference type="EMBL" id="AHE99700.1"/>
    </source>
</evidence>
<dbReference type="GO" id="GO:0005829">
    <property type="term" value="C:cytosol"/>
    <property type="evidence" value="ECO:0007669"/>
    <property type="project" value="TreeGrafter"/>
</dbReference>
<dbReference type="OrthoDB" id="9808773at2"/>
<dbReference type="SUPFAM" id="SSF53335">
    <property type="entry name" value="S-adenosyl-L-methionine-dependent methyltransferases"/>
    <property type="match status" value="1"/>
</dbReference>
<feature type="binding site" evidence="6">
    <location>
        <position position="141"/>
    </location>
    <ligand>
        <name>S-adenosyl-L-methionine</name>
        <dbReference type="ChEBI" id="CHEBI:59789"/>
    </ligand>
</feature>
<dbReference type="GO" id="GO:0070043">
    <property type="term" value="F:rRNA (guanine-N7-)-methyltransferase activity"/>
    <property type="evidence" value="ECO:0007669"/>
    <property type="project" value="UniProtKB-UniRule"/>
</dbReference>
<evidence type="ECO:0000256" key="3">
    <source>
        <dbReference type="ARBA" id="ARBA00022603"/>
    </source>
</evidence>
<dbReference type="KEGG" id="tti:THITH_16965"/>
<comment type="caution">
    <text evidence="6">Lacks conserved residue(s) required for the propagation of feature annotation.</text>
</comment>
<dbReference type="STRING" id="713585.THITH_16965"/>
<dbReference type="NCBIfam" id="TIGR00138">
    <property type="entry name" value="rsmG_gidB"/>
    <property type="match status" value="1"/>
</dbReference>
<accession>W0DS91</accession>
<sequence length="208" mass="22253">MPEQPAAALTAACAARGLDPAWIPGVVRYLELLERWNRVHNLTAVRGAQAMLDRHVLDSLTLLPWLHGDRVLDVGSGAGLPGLVLALADPEREYLLVDSAAKRVRFLRAAIAELALSRVTALHTRIEDLRPEHGFATVVSRAFAAPPEFVRRAGHCVAPGGRLLAMLGQPGAAQAALPGGWSYRNIVPVSIPGSPASRHIAIIERESA</sequence>
<dbReference type="AlphaFoldDB" id="W0DS91"/>
<dbReference type="CDD" id="cd02440">
    <property type="entry name" value="AdoMet_MTases"/>
    <property type="match status" value="1"/>
</dbReference>
<keyword evidence="5 6" id="KW-0949">S-adenosyl-L-methionine</keyword>
<dbReference type="InterPro" id="IPR029063">
    <property type="entry name" value="SAM-dependent_MTases_sf"/>
</dbReference>
<dbReference type="PANTHER" id="PTHR31760:SF0">
    <property type="entry name" value="S-ADENOSYL-L-METHIONINE-DEPENDENT METHYLTRANSFERASES SUPERFAMILY PROTEIN"/>
    <property type="match status" value="1"/>
</dbReference>
<organism evidence="7 8">
    <name type="scientific">Thioalkalivibrio paradoxus ARh 1</name>
    <dbReference type="NCBI Taxonomy" id="713585"/>
    <lineage>
        <taxon>Bacteria</taxon>
        <taxon>Pseudomonadati</taxon>
        <taxon>Pseudomonadota</taxon>
        <taxon>Gammaproteobacteria</taxon>
        <taxon>Chromatiales</taxon>
        <taxon>Ectothiorhodospiraceae</taxon>
        <taxon>Thioalkalivibrio</taxon>
    </lineage>
</organism>
<evidence type="ECO:0000313" key="8">
    <source>
        <dbReference type="Proteomes" id="UP000005289"/>
    </source>
</evidence>
<feature type="binding site" evidence="6">
    <location>
        <position position="75"/>
    </location>
    <ligand>
        <name>S-adenosyl-L-methionine</name>
        <dbReference type="ChEBI" id="CHEBI:59789"/>
    </ligand>
</feature>
<dbReference type="EC" id="2.1.1.170" evidence="6"/>
<comment type="catalytic activity">
    <reaction evidence="6">
        <text>guanosine(527) in 16S rRNA + S-adenosyl-L-methionine = N(7)-methylguanosine(527) in 16S rRNA + S-adenosyl-L-homocysteine</text>
        <dbReference type="Rhea" id="RHEA:42732"/>
        <dbReference type="Rhea" id="RHEA-COMP:10209"/>
        <dbReference type="Rhea" id="RHEA-COMP:10210"/>
        <dbReference type="ChEBI" id="CHEBI:57856"/>
        <dbReference type="ChEBI" id="CHEBI:59789"/>
        <dbReference type="ChEBI" id="CHEBI:74269"/>
        <dbReference type="ChEBI" id="CHEBI:74480"/>
        <dbReference type="EC" id="2.1.1.170"/>
    </reaction>
</comment>
<comment type="function">
    <text evidence="6">Specifically methylates the N7 position of guanine in position 527 of 16S rRNA.</text>
</comment>
<dbReference type="RefSeq" id="WP_006746701.1">
    <property type="nucleotide sequence ID" value="NZ_CP007029.1"/>
</dbReference>
<proteinExistence type="inferred from homology"/>
<dbReference type="PANTHER" id="PTHR31760">
    <property type="entry name" value="S-ADENOSYL-L-METHIONINE-DEPENDENT METHYLTRANSFERASES SUPERFAMILY PROTEIN"/>
    <property type="match status" value="1"/>
</dbReference>
<keyword evidence="2 6" id="KW-0698">rRNA processing</keyword>
<feature type="binding site" evidence="6">
    <location>
        <begin position="126"/>
        <end position="127"/>
    </location>
    <ligand>
        <name>S-adenosyl-L-methionine</name>
        <dbReference type="ChEBI" id="CHEBI:59789"/>
    </ligand>
</feature>
<dbReference type="HOGENOM" id="CLU_065341_2_0_6"/>